<sequence length="115" mass="13436">MDLHKWPKKTRIFIFVDCNSFLCSSEYIFISGLFNQTCVLLYIRTLNFYQIQQCKHKGFYAPISADAFHNYEALLGSIVLWTMLRVVRTKFRHGKSTETGYIFSLAYEGNLCISI</sequence>
<feature type="transmembrane region" description="Helical" evidence="1">
    <location>
        <begin position="68"/>
        <end position="87"/>
    </location>
</feature>
<proteinExistence type="predicted"/>
<dbReference type="AlphaFoldDB" id="A0A2T3Z390"/>
<keyword evidence="1" id="KW-0472">Membrane</keyword>
<keyword evidence="3" id="KW-1185">Reference proteome</keyword>
<dbReference type="EMBL" id="KZ679264">
    <property type="protein sequence ID" value="PTB39262.1"/>
    <property type="molecule type" value="Genomic_DNA"/>
</dbReference>
<keyword evidence="1" id="KW-1133">Transmembrane helix</keyword>
<organism evidence="2 3">
    <name type="scientific">Trichoderma asperellum (strain ATCC 204424 / CBS 433.97 / NBRC 101777)</name>
    <dbReference type="NCBI Taxonomy" id="1042311"/>
    <lineage>
        <taxon>Eukaryota</taxon>
        <taxon>Fungi</taxon>
        <taxon>Dikarya</taxon>
        <taxon>Ascomycota</taxon>
        <taxon>Pezizomycotina</taxon>
        <taxon>Sordariomycetes</taxon>
        <taxon>Hypocreomycetidae</taxon>
        <taxon>Hypocreales</taxon>
        <taxon>Hypocreaceae</taxon>
        <taxon>Trichoderma</taxon>
    </lineage>
</organism>
<dbReference type="Proteomes" id="UP000240493">
    <property type="component" value="Unassembled WGS sequence"/>
</dbReference>
<name>A0A2T3Z390_TRIA4</name>
<evidence type="ECO:0000313" key="3">
    <source>
        <dbReference type="Proteomes" id="UP000240493"/>
    </source>
</evidence>
<accession>A0A2T3Z390</accession>
<protein>
    <submittedName>
        <fullName evidence="2">Uncharacterized protein</fullName>
    </submittedName>
</protein>
<evidence type="ECO:0000313" key="2">
    <source>
        <dbReference type="EMBL" id="PTB39262.1"/>
    </source>
</evidence>
<reference evidence="2 3" key="1">
    <citation type="submission" date="2016-07" db="EMBL/GenBank/DDBJ databases">
        <title>Multiple horizontal gene transfer events from other fungi enriched the ability of initially mycotrophic Trichoderma (Ascomycota) to feed on dead plant biomass.</title>
        <authorList>
            <consortium name="DOE Joint Genome Institute"/>
            <person name="Aerts A."/>
            <person name="Atanasova L."/>
            <person name="Chenthamara K."/>
            <person name="Zhang J."/>
            <person name="Grujic M."/>
            <person name="Henrissat B."/>
            <person name="Kuo A."/>
            <person name="Salamov A."/>
            <person name="Lipzen A."/>
            <person name="Labutti K."/>
            <person name="Barry K."/>
            <person name="Miao Y."/>
            <person name="Rahimi M.J."/>
            <person name="Shen Q."/>
            <person name="Grigoriev I.V."/>
            <person name="Kubicek C.P."/>
            <person name="Druzhinina I.S."/>
        </authorList>
    </citation>
    <scope>NUCLEOTIDE SEQUENCE [LARGE SCALE GENOMIC DNA]</scope>
    <source>
        <strain evidence="2 3">CBS 433.97</strain>
    </source>
</reference>
<evidence type="ECO:0000256" key="1">
    <source>
        <dbReference type="SAM" id="Phobius"/>
    </source>
</evidence>
<feature type="transmembrane region" description="Helical" evidence="1">
    <location>
        <begin position="12"/>
        <end position="34"/>
    </location>
</feature>
<gene>
    <name evidence="2" type="ORF">M441DRAFT_435081</name>
</gene>
<keyword evidence="1" id="KW-0812">Transmembrane</keyword>